<name>A0A7M4DJ56_9MICO</name>
<dbReference type="RefSeq" id="WP_154792876.1">
    <property type="nucleotide sequence ID" value="NZ_CACRYJ010000030.1"/>
</dbReference>
<dbReference type="Proteomes" id="UP000419743">
    <property type="component" value="Unassembled WGS sequence"/>
</dbReference>
<dbReference type="EMBL" id="CACRYJ010000030">
    <property type="protein sequence ID" value="VZO37052.1"/>
    <property type="molecule type" value="Genomic_DNA"/>
</dbReference>
<organism evidence="1 2">
    <name type="scientific">Occultella aeris</name>
    <dbReference type="NCBI Taxonomy" id="2761496"/>
    <lineage>
        <taxon>Bacteria</taxon>
        <taxon>Bacillati</taxon>
        <taxon>Actinomycetota</taxon>
        <taxon>Actinomycetes</taxon>
        <taxon>Micrococcales</taxon>
        <taxon>Ruaniaceae</taxon>
        <taxon>Occultella</taxon>
    </lineage>
</organism>
<accession>A0A7M4DJ56</accession>
<comment type="caution">
    <text evidence="1">The sequence shown here is derived from an EMBL/GenBank/DDBJ whole genome shotgun (WGS) entry which is preliminary data.</text>
</comment>
<gene>
    <name evidence="1" type="ORF">HALOF300_02159</name>
</gene>
<dbReference type="AlphaFoldDB" id="A0A7M4DJ56"/>
<evidence type="ECO:0000313" key="1">
    <source>
        <dbReference type="EMBL" id="VZO37052.1"/>
    </source>
</evidence>
<protein>
    <submittedName>
        <fullName evidence="1">Uncharacterized protein</fullName>
    </submittedName>
</protein>
<keyword evidence="2" id="KW-1185">Reference proteome</keyword>
<proteinExistence type="predicted"/>
<sequence>MGQTEITPEVLTHRLGQLETLVDEVSKLRPDVVEIRDRQDAQTWSAVQSPTTYSGQLRQTLTTMETSLDTYVATMVTMHEELAAYAKDMKDLDENVTARLQAIKTALDAA</sequence>
<evidence type="ECO:0000313" key="2">
    <source>
        <dbReference type="Proteomes" id="UP000419743"/>
    </source>
</evidence>
<reference evidence="1 2" key="1">
    <citation type="submission" date="2019-11" db="EMBL/GenBank/DDBJ databases">
        <authorList>
            <person name="Criscuolo A."/>
        </authorList>
    </citation>
    <scope>NUCLEOTIDE SEQUENCE [LARGE SCALE GENOMIC DNA]</scope>
    <source>
        <strain evidence="1">CIP111667</strain>
    </source>
</reference>